<dbReference type="PANTHER" id="PTHR45973">
    <property type="entry name" value="PROTEIN PHOSPHATASE 1 REGULATORY SUBUNIT SDS22-RELATED"/>
    <property type="match status" value="1"/>
</dbReference>
<dbReference type="AlphaFoldDB" id="A0A5C3FBT8"/>
<proteinExistence type="inferred from homology"/>
<dbReference type="OrthoDB" id="266138at2759"/>
<protein>
    <submittedName>
        <fullName evidence="7">Probable SDS22 - protein phosphatase 1, regulatory subunit 7</fullName>
    </submittedName>
</protein>
<gene>
    <name evidence="7" type="ORF">PSFLO_07334</name>
</gene>
<dbReference type="SMART" id="SM00369">
    <property type="entry name" value="LRR_TYP"/>
    <property type="match status" value="5"/>
</dbReference>
<dbReference type="PANTHER" id="PTHR45973:SF23">
    <property type="entry name" value="PROTEIN PHOSPHATASE 1 REGULATORY SUBUNIT 7"/>
    <property type="match status" value="1"/>
</dbReference>
<organism evidence="7 8">
    <name type="scientific">Pseudozyma flocculosa</name>
    <dbReference type="NCBI Taxonomy" id="84751"/>
    <lineage>
        <taxon>Eukaryota</taxon>
        <taxon>Fungi</taxon>
        <taxon>Dikarya</taxon>
        <taxon>Basidiomycota</taxon>
        <taxon>Ustilaginomycotina</taxon>
        <taxon>Ustilaginomycetes</taxon>
        <taxon>Ustilaginales</taxon>
        <taxon>Ustilaginaceae</taxon>
        <taxon>Pseudozyma</taxon>
    </lineage>
</organism>
<keyword evidence="3" id="KW-0677">Repeat</keyword>
<feature type="region of interest" description="Disordered" evidence="6">
    <location>
        <begin position="1"/>
        <end position="139"/>
    </location>
</feature>
<comment type="similarity">
    <text evidence="5">Belongs to the SDS22 family.</text>
</comment>
<keyword evidence="2" id="KW-0433">Leucine-rich repeat</keyword>
<dbReference type="InterPro" id="IPR003591">
    <property type="entry name" value="Leu-rich_rpt_typical-subtyp"/>
</dbReference>
<evidence type="ECO:0000256" key="3">
    <source>
        <dbReference type="ARBA" id="ARBA00022737"/>
    </source>
</evidence>
<evidence type="ECO:0000256" key="6">
    <source>
        <dbReference type="SAM" id="MobiDB-lite"/>
    </source>
</evidence>
<dbReference type="FunFam" id="3.80.10.10:FF:000312">
    <property type="entry name" value="Protein phosphatases pp1 regulatory subunit, putative"/>
    <property type="match status" value="1"/>
</dbReference>
<accession>A0A5C3FBT8</accession>
<dbReference type="Pfam" id="PF13855">
    <property type="entry name" value="LRR_8"/>
    <property type="match status" value="1"/>
</dbReference>
<evidence type="ECO:0000256" key="2">
    <source>
        <dbReference type="ARBA" id="ARBA00022614"/>
    </source>
</evidence>
<dbReference type="InterPro" id="IPR025875">
    <property type="entry name" value="Leu-rich_rpt_4"/>
</dbReference>
<dbReference type="SMART" id="SM00365">
    <property type="entry name" value="LRR_SD22"/>
    <property type="match status" value="9"/>
</dbReference>
<feature type="compositionally biased region" description="Low complexity" evidence="6">
    <location>
        <begin position="91"/>
        <end position="107"/>
    </location>
</feature>
<feature type="compositionally biased region" description="Acidic residues" evidence="6">
    <location>
        <begin position="56"/>
        <end position="68"/>
    </location>
</feature>
<keyword evidence="4" id="KW-0539">Nucleus</keyword>
<evidence type="ECO:0000313" key="7">
    <source>
        <dbReference type="EMBL" id="SPO41852.1"/>
    </source>
</evidence>
<dbReference type="SUPFAM" id="SSF52058">
    <property type="entry name" value="L domain-like"/>
    <property type="match status" value="1"/>
</dbReference>
<dbReference type="Pfam" id="PF12799">
    <property type="entry name" value="LRR_4"/>
    <property type="match status" value="3"/>
</dbReference>
<dbReference type="Gene3D" id="3.80.10.10">
    <property type="entry name" value="Ribonuclease Inhibitor"/>
    <property type="match status" value="2"/>
</dbReference>
<evidence type="ECO:0000256" key="1">
    <source>
        <dbReference type="ARBA" id="ARBA00004123"/>
    </source>
</evidence>
<evidence type="ECO:0000313" key="8">
    <source>
        <dbReference type="Proteomes" id="UP000323386"/>
    </source>
</evidence>
<keyword evidence="8" id="KW-1185">Reference proteome</keyword>
<dbReference type="PROSITE" id="PS51450">
    <property type="entry name" value="LRR"/>
    <property type="match status" value="8"/>
</dbReference>
<evidence type="ECO:0000256" key="5">
    <source>
        <dbReference type="ARBA" id="ARBA00023460"/>
    </source>
</evidence>
<feature type="compositionally biased region" description="Acidic residues" evidence="6">
    <location>
        <begin position="75"/>
        <end position="87"/>
    </location>
</feature>
<sequence>MSSEETAGTAHPPPPQQQQQQSPPSAATSNDARVRIVGDLPPKVTLPADKPTGGEHDDDDDDDSDDDDDTHHRDDEEEDPQTEEDEPPQQQPATGAAGPAGSGPQSQTVQYGAVTVQTGGPANGQLDALPSRDEIPDDSELLASYPDTEEILDLSHLRISSTRNLGLPRFQRSARRLCLRQNEIAKMRSKDIGVLTELRDLDLYDNSIERISGLDRLDKLESLDLSFNNIHHISNVSHLGSCKTLYFVQNKISKVRPDDLQGPIAQSLTSLELGGNRLRSIDNLGHLHALTELWLGKNKITSLRGLETLVNLRILSIQSNRITRIEGLDSLVNLEQFYISHNGLTRIEGLDHNRNLTTLDVSGNQIEVVENVAHLAELEEFWANDNKIKDLNNLESQLGPKLMPKLETVYLEGNPVQRTEGPAYRRKIKLLLPQLSQIDAS</sequence>
<comment type="subcellular location">
    <subcellularLocation>
        <location evidence="1">Nucleus</location>
    </subcellularLocation>
</comment>
<dbReference type="InterPro" id="IPR001611">
    <property type="entry name" value="Leu-rich_rpt"/>
</dbReference>
<dbReference type="Proteomes" id="UP000323386">
    <property type="component" value="Unassembled WGS sequence"/>
</dbReference>
<evidence type="ECO:0000256" key="4">
    <source>
        <dbReference type="ARBA" id="ARBA00023242"/>
    </source>
</evidence>
<reference evidence="7 8" key="1">
    <citation type="submission" date="2018-03" db="EMBL/GenBank/DDBJ databases">
        <authorList>
            <person name="Guldener U."/>
        </authorList>
    </citation>
    <scope>NUCLEOTIDE SEQUENCE [LARGE SCALE GENOMIC DNA]</scope>
    <source>
        <strain evidence="7 8">DAOM196992</strain>
    </source>
</reference>
<name>A0A5C3FBT8_9BASI</name>
<dbReference type="InterPro" id="IPR032675">
    <property type="entry name" value="LRR_dom_sf"/>
</dbReference>
<dbReference type="InterPro" id="IPR050576">
    <property type="entry name" value="Cilia_flagella_integrity"/>
</dbReference>
<dbReference type="GO" id="GO:0005634">
    <property type="term" value="C:nucleus"/>
    <property type="evidence" value="ECO:0007669"/>
    <property type="project" value="UniProtKB-SubCell"/>
</dbReference>
<dbReference type="EMBL" id="OOIP01000032">
    <property type="protein sequence ID" value="SPO41852.1"/>
    <property type="molecule type" value="Genomic_DNA"/>
</dbReference>